<feature type="region of interest" description="Disordered" evidence="5">
    <location>
        <begin position="102"/>
        <end position="121"/>
    </location>
</feature>
<proteinExistence type="predicted"/>
<sequence>MRSLHWLNRFFPALLPGLLATPALAQQPTAGIQFDKPITVRYRCDDDKALTVRYFNSPDTQLAAMRLDGRPVLFVAVLSGSGARYAHGRHLWITKGDEGRLEDITQDPNGPAPYQNCRATK</sequence>
<evidence type="ECO:0000259" key="7">
    <source>
        <dbReference type="Pfam" id="PF09864"/>
    </source>
</evidence>
<evidence type="ECO:0000256" key="5">
    <source>
        <dbReference type="SAM" id="MobiDB-lite"/>
    </source>
</evidence>
<evidence type="ECO:0000256" key="1">
    <source>
        <dbReference type="ARBA" id="ARBA00022729"/>
    </source>
</evidence>
<dbReference type="Gene3D" id="2.40.128.200">
    <property type="match status" value="1"/>
</dbReference>
<feature type="domain" description="C-type lysozyme inhibitor" evidence="7">
    <location>
        <begin position="42"/>
        <end position="108"/>
    </location>
</feature>
<name>A0ABN7Z6J1_9BURK</name>
<protein>
    <recommendedName>
        <fullName evidence="7">C-type lysozyme inhibitor domain-containing protein</fullName>
    </recommendedName>
</protein>
<feature type="signal peptide" evidence="6">
    <location>
        <begin position="1"/>
        <end position="25"/>
    </location>
</feature>
<dbReference type="InterPro" id="IPR018660">
    <property type="entry name" value="MliC"/>
</dbReference>
<keyword evidence="3" id="KW-0564">Palmitate</keyword>
<keyword evidence="1 6" id="KW-0732">Signal</keyword>
<feature type="chain" id="PRO_5046531995" description="C-type lysozyme inhibitor domain-containing protein" evidence="6">
    <location>
        <begin position="26"/>
        <end position="121"/>
    </location>
</feature>
<gene>
    <name evidence="8" type="ORF">LMG21510_04345</name>
</gene>
<dbReference type="Proteomes" id="UP000721236">
    <property type="component" value="Unassembled WGS sequence"/>
</dbReference>
<comment type="caution">
    <text evidence="8">The sequence shown here is derived from an EMBL/GenBank/DDBJ whole genome shotgun (WGS) entry which is preliminary data.</text>
</comment>
<dbReference type="Pfam" id="PF09864">
    <property type="entry name" value="MliC"/>
    <property type="match status" value="1"/>
</dbReference>
<accession>A0ABN7Z6J1</accession>
<dbReference type="EMBL" id="CAJZAH010000006">
    <property type="protein sequence ID" value="CAG9181584.1"/>
    <property type="molecule type" value="Genomic_DNA"/>
</dbReference>
<evidence type="ECO:0000313" key="9">
    <source>
        <dbReference type="Proteomes" id="UP000721236"/>
    </source>
</evidence>
<keyword evidence="2" id="KW-0472">Membrane</keyword>
<evidence type="ECO:0000256" key="2">
    <source>
        <dbReference type="ARBA" id="ARBA00023136"/>
    </source>
</evidence>
<evidence type="ECO:0000256" key="6">
    <source>
        <dbReference type="SAM" id="SignalP"/>
    </source>
</evidence>
<reference evidence="8 9" key="1">
    <citation type="submission" date="2021-08" db="EMBL/GenBank/DDBJ databases">
        <authorList>
            <person name="Peeters C."/>
        </authorList>
    </citation>
    <scope>NUCLEOTIDE SEQUENCE [LARGE SCALE GENOMIC DNA]</scope>
    <source>
        <strain evidence="8 9">LMG 21510</strain>
    </source>
</reference>
<keyword evidence="4" id="KW-0449">Lipoprotein</keyword>
<evidence type="ECO:0000256" key="4">
    <source>
        <dbReference type="ARBA" id="ARBA00023288"/>
    </source>
</evidence>
<dbReference type="RefSeq" id="WP_224043937.1">
    <property type="nucleotide sequence ID" value="NZ_CAJZAH010000006.1"/>
</dbReference>
<keyword evidence="9" id="KW-1185">Reference proteome</keyword>
<evidence type="ECO:0000313" key="8">
    <source>
        <dbReference type="EMBL" id="CAG9181584.1"/>
    </source>
</evidence>
<organism evidence="8 9">
    <name type="scientific">Cupriavidus respiraculi</name>
    <dbReference type="NCBI Taxonomy" id="195930"/>
    <lineage>
        <taxon>Bacteria</taxon>
        <taxon>Pseudomonadati</taxon>
        <taxon>Pseudomonadota</taxon>
        <taxon>Betaproteobacteria</taxon>
        <taxon>Burkholderiales</taxon>
        <taxon>Burkholderiaceae</taxon>
        <taxon>Cupriavidus</taxon>
    </lineage>
</organism>
<dbReference type="InterPro" id="IPR036328">
    <property type="entry name" value="MliC_sf"/>
</dbReference>
<evidence type="ECO:0000256" key="3">
    <source>
        <dbReference type="ARBA" id="ARBA00023139"/>
    </source>
</evidence>
<dbReference type="SUPFAM" id="SSF141488">
    <property type="entry name" value="YdhA-like"/>
    <property type="match status" value="1"/>
</dbReference>